<dbReference type="InterPro" id="IPR053940">
    <property type="entry name" value="UTP25_NTPase-like"/>
</dbReference>
<keyword evidence="8" id="KW-1185">Reference proteome</keyword>
<evidence type="ECO:0000256" key="3">
    <source>
        <dbReference type="ARBA" id="ARBA00023242"/>
    </source>
</evidence>
<dbReference type="InterPro" id="IPR027417">
    <property type="entry name" value="P-loop_NTPase"/>
</dbReference>
<evidence type="ECO:0000313" key="8">
    <source>
        <dbReference type="Proteomes" id="UP001472866"/>
    </source>
</evidence>
<dbReference type="Pfam" id="PF06862">
    <property type="entry name" value="Utp25_C"/>
    <property type="match status" value="1"/>
</dbReference>
<sequence length="658" mass="74347">MGKRRTRTDRGDANGGPSVPPTRDDAQEKKRRTRTQKKETSQDYSAKVQSAREPEDTFAAHVAERDPPDVTADETRRRDENGKLVRFRMHCDGEEVRVLSNRNDMNSTLGCRVPADLEAYSVKERLRRHWGTLHRNKTGGREGEDMENEGHEVMEGSGIAPRFVSARQACLFSALHRYADVCLLGREMPDSSQRSPKDPSLDALLLHVVNHVMKTSDLVKRGNEAAKASKAGDGAEDAEPQRDQGFTRGKVLVLLPLRKFAFHFVRRLMRLVMLPNFGHKHFKSVPGGAQFLDEYGDGEEEELGAPSSKHMQGKPKDFRDTFSGNTDDHFRLGVKLTKSSVKLYSDFYKSDIIVASPLGLVTLINDAERTQEKAFEFLSSIEVLCVDHADVLMMQNWEHVLTICRHACRVPAASHGADVMRIREWCLAGHSRSYLQTVVFSSYATADLNNFCAGARNFEGLVKFPPQKSDASGVTKYVTAPVKQLFMRLADPGAVEEEADRKMDHFCKEILGRVLESYSPGVLIFARSYFDFLRLRRKLDDENADFAALSEYTERSDADRIRSHFASGKTRILLYSERAHFYFRYKLKGVRDVVFYSLPDHCVFYSEILSMVDQGKIQQPTSTALFSKYDALQLGRVVGTREAKKMLTSETETFLLAA</sequence>
<proteinExistence type="inferred from homology"/>
<dbReference type="GO" id="GO:0019843">
    <property type="term" value="F:rRNA binding"/>
    <property type="evidence" value="ECO:0007669"/>
    <property type="project" value="TreeGrafter"/>
</dbReference>
<protein>
    <submittedName>
        <fullName evidence="7">U3 small nucleolar RNA-associated protein 25</fullName>
    </submittedName>
</protein>
<evidence type="ECO:0000256" key="4">
    <source>
        <dbReference type="SAM" id="MobiDB-lite"/>
    </source>
</evidence>
<dbReference type="InterPro" id="IPR010678">
    <property type="entry name" value="UTP25"/>
</dbReference>
<dbReference type="PANTHER" id="PTHR12933:SF0">
    <property type="entry name" value="U3 SMALL NUCLEOLAR RNA-ASSOCIATED PROTEIN 25 HOMOLOG"/>
    <property type="match status" value="1"/>
</dbReference>
<comment type="similarity">
    <text evidence="2">Belongs to the UTP25 family.</text>
</comment>
<evidence type="ECO:0000259" key="5">
    <source>
        <dbReference type="Pfam" id="PF06862"/>
    </source>
</evidence>
<comment type="subcellular location">
    <subcellularLocation>
        <location evidence="1">Nucleus</location>
        <location evidence="1">Nucleolus</location>
    </subcellularLocation>
</comment>
<feature type="region of interest" description="Disordered" evidence="4">
    <location>
        <begin position="220"/>
        <end position="243"/>
    </location>
</feature>
<feature type="domain" description="UTP25 NTP hydrolase-like" evidence="6">
    <location>
        <begin position="197"/>
        <end position="461"/>
    </location>
</feature>
<feature type="domain" description="UTP25 C-terminal" evidence="5">
    <location>
        <begin position="478"/>
        <end position="655"/>
    </location>
</feature>
<evidence type="ECO:0000256" key="1">
    <source>
        <dbReference type="ARBA" id="ARBA00004604"/>
    </source>
</evidence>
<dbReference type="Pfam" id="PF22916">
    <property type="entry name" value="UTP25_NTPase-like"/>
    <property type="match status" value="1"/>
</dbReference>
<reference evidence="7 8" key="1">
    <citation type="submission" date="2024-03" db="EMBL/GenBank/DDBJ databases">
        <title>Complete genome sequence of the green alga Chloropicon roscoffensis RCC1871.</title>
        <authorList>
            <person name="Lemieux C."/>
            <person name="Pombert J.-F."/>
            <person name="Otis C."/>
            <person name="Turmel M."/>
        </authorList>
    </citation>
    <scope>NUCLEOTIDE SEQUENCE [LARGE SCALE GENOMIC DNA]</scope>
    <source>
        <strain evidence="7 8">RCC1871</strain>
    </source>
</reference>
<dbReference type="Proteomes" id="UP001472866">
    <property type="component" value="Chromosome 05"/>
</dbReference>
<evidence type="ECO:0000256" key="2">
    <source>
        <dbReference type="ARBA" id="ARBA00009223"/>
    </source>
</evidence>
<accession>A0AAX4P750</accession>
<organism evidence="7 8">
    <name type="scientific">Chloropicon roscoffensis</name>
    <dbReference type="NCBI Taxonomy" id="1461544"/>
    <lineage>
        <taxon>Eukaryota</taxon>
        <taxon>Viridiplantae</taxon>
        <taxon>Chlorophyta</taxon>
        <taxon>Chloropicophyceae</taxon>
        <taxon>Chloropicales</taxon>
        <taxon>Chloropicaceae</taxon>
        <taxon>Chloropicon</taxon>
    </lineage>
</organism>
<dbReference type="GO" id="GO:0000462">
    <property type="term" value="P:maturation of SSU-rRNA from tricistronic rRNA transcript (SSU-rRNA, 5.8S rRNA, LSU-rRNA)"/>
    <property type="evidence" value="ECO:0007669"/>
    <property type="project" value="TreeGrafter"/>
</dbReference>
<dbReference type="PANTHER" id="PTHR12933">
    <property type="entry name" value="ORF PROTEIN-RELATED"/>
    <property type="match status" value="1"/>
</dbReference>
<dbReference type="InterPro" id="IPR053939">
    <property type="entry name" value="UTP25_C"/>
</dbReference>
<name>A0AAX4P750_9CHLO</name>
<evidence type="ECO:0000313" key="7">
    <source>
        <dbReference type="EMBL" id="WZN61893.1"/>
    </source>
</evidence>
<gene>
    <name evidence="7" type="ORF">HKI87_05g34280</name>
</gene>
<feature type="region of interest" description="Disordered" evidence="4">
    <location>
        <begin position="1"/>
        <end position="78"/>
    </location>
</feature>
<keyword evidence="3" id="KW-0539">Nucleus</keyword>
<dbReference type="Gene3D" id="3.40.50.300">
    <property type="entry name" value="P-loop containing nucleotide triphosphate hydrolases"/>
    <property type="match status" value="1"/>
</dbReference>
<feature type="compositionally biased region" description="Basic and acidic residues" evidence="4">
    <location>
        <begin position="62"/>
        <end position="78"/>
    </location>
</feature>
<dbReference type="GO" id="GO:0032040">
    <property type="term" value="C:small-subunit processome"/>
    <property type="evidence" value="ECO:0007669"/>
    <property type="project" value="TreeGrafter"/>
</dbReference>
<dbReference type="AlphaFoldDB" id="A0AAX4P750"/>
<dbReference type="GO" id="GO:0034511">
    <property type="term" value="F:U3 snoRNA binding"/>
    <property type="evidence" value="ECO:0007669"/>
    <property type="project" value="InterPro"/>
</dbReference>
<evidence type="ECO:0000259" key="6">
    <source>
        <dbReference type="Pfam" id="PF22916"/>
    </source>
</evidence>
<dbReference type="EMBL" id="CP151505">
    <property type="protein sequence ID" value="WZN61893.1"/>
    <property type="molecule type" value="Genomic_DNA"/>
</dbReference>